<evidence type="ECO:0000313" key="10">
    <source>
        <dbReference type="EMBL" id="SBT18098.1"/>
    </source>
</evidence>
<dbReference type="SUPFAM" id="SSF53790">
    <property type="entry name" value="Tetrapyrrole methylase"/>
    <property type="match status" value="1"/>
</dbReference>
<keyword evidence="12" id="KW-1185">Reference proteome</keyword>
<sequence length="240" mass="26503">MASHGILYGVGVGPGDPELLTLKAVRHIEEADVIAYLAGESGQSQAKQIAQVALDRRQPELDDIVIGMPMSTQRDAANEAYDQGVTLIACALEQGLDVAFLCEGDPLFFGSFAYVMERLIHRFKVQVIPGISSVHAAASALQHPLTVLKESFCVMSGRHTHEQLSDALKRHDSVVIMKAGRARPKILQALRETQREADAQYLEHIGRDNERIERNVSQLADDNGPYFSLFVITRQERGTR</sequence>
<dbReference type="InterPro" id="IPR006364">
    <property type="entry name" value="CobI/CbiL/CobIJ_dom"/>
</dbReference>
<dbReference type="Proteomes" id="UP000092871">
    <property type="component" value="Unassembled WGS sequence"/>
</dbReference>
<dbReference type="OrthoDB" id="9804789at2"/>
<proteinExistence type="inferred from homology"/>
<name>A0A1C3JS83_9GAMM</name>
<evidence type="ECO:0000313" key="11">
    <source>
        <dbReference type="EMBL" id="SBT22478.1"/>
    </source>
</evidence>
<evidence type="ECO:0000259" key="9">
    <source>
        <dbReference type="Pfam" id="PF00590"/>
    </source>
</evidence>
<keyword evidence="3" id="KW-0169">Cobalamin biosynthesis</keyword>
<comment type="similarity">
    <text evidence="2 7 8">Belongs to the precorrin methyltransferase family.</text>
</comment>
<keyword evidence="6" id="KW-0949">S-adenosyl-L-methionine</keyword>
<dbReference type="GO" id="GO:0009236">
    <property type="term" value="P:cobalamin biosynthetic process"/>
    <property type="evidence" value="ECO:0007669"/>
    <property type="project" value="UniProtKB-UniRule"/>
</dbReference>
<feature type="domain" description="Tetrapyrrole methylase" evidence="9">
    <location>
        <begin position="7"/>
        <end position="215"/>
    </location>
</feature>
<dbReference type="Gene3D" id="3.30.950.10">
    <property type="entry name" value="Methyltransferase, Cobalt-precorrin-4 Transmethylase, Domain 2"/>
    <property type="match status" value="1"/>
</dbReference>
<dbReference type="RefSeq" id="WP_067036376.1">
    <property type="nucleotide sequence ID" value="NZ_FLRA01000017.1"/>
</dbReference>
<gene>
    <name evidence="10" type="primary">cobI</name>
    <name evidence="10" type="ORF">MGA5115_02217</name>
    <name evidence="11" type="ORF">MGA5116_03099</name>
</gene>
<evidence type="ECO:0000256" key="4">
    <source>
        <dbReference type="ARBA" id="ARBA00022603"/>
    </source>
</evidence>
<dbReference type="EC" id="2.1.1.130" evidence="10"/>
<comment type="pathway">
    <text evidence="1">Cofactor biosynthesis; adenosylcobalamin biosynthesis.</text>
</comment>
<evidence type="ECO:0000256" key="3">
    <source>
        <dbReference type="ARBA" id="ARBA00022573"/>
    </source>
</evidence>
<dbReference type="GO" id="GO:0030788">
    <property type="term" value="F:precorrin-2 C20-methyltransferase activity"/>
    <property type="evidence" value="ECO:0007669"/>
    <property type="project" value="UniProtKB-EC"/>
</dbReference>
<dbReference type="CDD" id="cd11645">
    <property type="entry name" value="Precorrin_2_C20_MT"/>
    <property type="match status" value="1"/>
</dbReference>
<organism evidence="10">
    <name type="scientific">Marinomonas gallaica</name>
    <dbReference type="NCBI Taxonomy" id="1806667"/>
    <lineage>
        <taxon>Bacteria</taxon>
        <taxon>Pseudomonadati</taxon>
        <taxon>Pseudomonadota</taxon>
        <taxon>Gammaproteobacteria</taxon>
        <taxon>Oceanospirillales</taxon>
        <taxon>Oceanospirillaceae</taxon>
        <taxon>Marinomonas</taxon>
    </lineage>
</organism>
<accession>A0A1C3JS83</accession>
<evidence type="ECO:0000313" key="12">
    <source>
        <dbReference type="Proteomes" id="UP000092840"/>
    </source>
</evidence>
<dbReference type="InterPro" id="IPR012382">
    <property type="entry name" value="CobI/CbiL"/>
</dbReference>
<evidence type="ECO:0000256" key="5">
    <source>
        <dbReference type="ARBA" id="ARBA00022679"/>
    </source>
</evidence>
<dbReference type="PANTHER" id="PTHR43467">
    <property type="entry name" value="COBALT-PRECORRIN-2 C(20)-METHYLTRANSFERASE"/>
    <property type="match status" value="1"/>
</dbReference>
<keyword evidence="4 8" id="KW-0489">Methyltransferase</keyword>
<dbReference type="Pfam" id="PF00590">
    <property type="entry name" value="TP_methylase"/>
    <property type="match status" value="1"/>
</dbReference>
<keyword evidence="5 8" id="KW-0808">Transferase</keyword>
<dbReference type="InterPro" id="IPR014776">
    <property type="entry name" value="4pyrrole_Mease_sub2"/>
</dbReference>
<dbReference type="InterPro" id="IPR014777">
    <property type="entry name" value="4pyrrole_Mease_sub1"/>
</dbReference>
<evidence type="ECO:0000256" key="6">
    <source>
        <dbReference type="ARBA" id="ARBA00022691"/>
    </source>
</evidence>
<dbReference type="PROSITE" id="PS00840">
    <property type="entry name" value="SUMT_2"/>
    <property type="match status" value="1"/>
</dbReference>
<dbReference type="UniPathway" id="UPA00148"/>
<dbReference type="InterPro" id="IPR003043">
    <property type="entry name" value="Uropor_MeTrfase_CS"/>
</dbReference>
<reference evidence="11 12" key="2">
    <citation type="submission" date="2016-06" db="EMBL/GenBank/DDBJ databases">
        <authorList>
            <person name="Rodrigo-Torres L."/>
            <person name="Arahal D.R."/>
        </authorList>
    </citation>
    <scope>NUCLEOTIDE SEQUENCE [LARGE SCALE GENOMIC DNA]</scope>
    <source>
        <strain evidence="11 12">CECT 5116</strain>
    </source>
</reference>
<dbReference type="PANTHER" id="PTHR43467:SF2">
    <property type="entry name" value="COBALT-PRECORRIN-2 C(20)-METHYLTRANSFERASE"/>
    <property type="match status" value="1"/>
</dbReference>
<dbReference type="AlphaFoldDB" id="A0A1C3JS83"/>
<protein>
    <submittedName>
        <fullName evidence="10">Precorrin-2 C(20)-methyltransferase</fullName>
        <ecNumber evidence="10">2.1.1.130</ecNumber>
    </submittedName>
</protein>
<dbReference type="EMBL" id="FLRB01000019">
    <property type="protein sequence ID" value="SBT22478.1"/>
    <property type="molecule type" value="Genomic_DNA"/>
</dbReference>
<dbReference type="Proteomes" id="UP000092840">
    <property type="component" value="Unassembled WGS sequence"/>
</dbReference>
<dbReference type="InterPro" id="IPR000878">
    <property type="entry name" value="4pyrrol_Mease"/>
</dbReference>
<dbReference type="PIRSF" id="PIRSF036427">
    <property type="entry name" value="Precrrn-2_mtase"/>
    <property type="match status" value="1"/>
</dbReference>
<dbReference type="GO" id="GO:0032259">
    <property type="term" value="P:methylation"/>
    <property type="evidence" value="ECO:0007669"/>
    <property type="project" value="UniProtKB-KW"/>
</dbReference>
<dbReference type="EMBL" id="FLRA01000017">
    <property type="protein sequence ID" value="SBT18098.1"/>
    <property type="molecule type" value="Genomic_DNA"/>
</dbReference>
<reference evidence="10" key="1">
    <citation type="submission" date="2016-06" db="EMBL/GenBank/DDBJ databases">
        <authorList>
            <person name="Kjaerup R.B."/>
            <person name="Dalgaard T.S."/>
            <person name="Juul-Madsen H.R."/>
        </authorList>
    </citation>
    <scope>NUCLEOTIDE SEQUENCE [LARGE SCALE GENOMIC DNA]</scope>
    <source>
        <strain evidence="10">CECT 5115</strain>
    </source>
</reference>
<dbReference type="Gene3D" id="3.40.1010.10">
    <property type="entry name" value="Cobalt-precorrin-4 Transmethylase, Domain 1"/>
    <property type="match status" value="1"/>
</dbReference>
<dbReference type="NCBIfam" id="TIGR01467">
    <property type="entry name" value="cobI_cbiL"/>
    <property type="match status" value="1"/>
</dbReference>
<evidence type="ECO:0000256" key="8">
    <source>
        <dbReference type="RuleBase" id="RU003960"/>
    </source>
</evidence>
<dbReference type="InterPro" id="IPR035996">
    <property type="entry name" value="4pyrrol_Methylase_sf"/>
</dbReference>
<evidence type="ECO:0000256" key="2">
    <source>
        <dbReference type="ARBA" id="ARBA00005879"/>
    </source>
</evidence>
<evidence type="ECO:0000256" key="7">
    <source>
        <dbReference type="PIRNR" id="PIRNR036427"/>
    </source>
</evidence>
<evidence type="ECO:0000256" key="1">
    <source>
        <dbReference type="ARBA" id="ARBA00004953"/>
    </source>
</evidence>